<protein>
    <recommendedName>
        <fullName evidence="2">Ig-like domain-containing protein</fullName>
    </recommendedName>
</protein>
<keyword evidence="1" id="KW-0732">Signal</keyword>
<dbReference type="Proteomes" id="UP000824219">
    <property type="component" value="Linkage Group LG17"/>
</dbReference>
<feature type="chain" id="PRO_5039257892" description="Ig-like domain-containing protein" evidence="1">
    <location>
        <begin position="19"/>
        <end position="176"/>
    </location>
</feature>
<comment type="caution">
    <text evidence="3">The sequence shown here is derived from an EMBL/GenBank/DDBJ whole genome shotgun (WGS) entry which is preliminary data.</text>
</comment>
<dbReference type="SUPFAM" id="SSF48726">
    <property type="entry name" value="Immunoglobulin"/>
    <property type="match status" value="1"/>
</dbReference>
<dbReference type="InterPro" id="IPR007110">
    <property type="entry name" value="Ig-like_dom"/>
</dbReference>
<dbReference type="OrthoDB" id="8840196at2759"/>
<dbReference type="Pfam" id="PF13927">
    <property type="entry name" value="Ig_3"/>
    <property type="match status" value="1"/>
</dbReference>
<dbReference type="InterPro" id="IPR036179">
    <property type="entry name" value="Ig-like_dom_sf"/>
</dbReference>
<evidence type="ECO:0000256" key="1">
    <source>
        <dbReference type="SAM" id="SignalP"/>
    </source>
</evidence>
<accession>A0A9D3NG30</accession>
<dbReference type="AlphaFoldDB" id="A0A9D3NG30"/>
<evidence type="ECO:0000313" key="3">
    <source>
        <dbReference type="EMBL" id="KAG7321582.1"/>
    </source>
</evidence>
<proteinExistence type="predicted"/>
<feature type="signal peptide" evidence="1">
    <location>
        <begin position="1"/>
        <end position="18"/>
    </location>
</feature>
<dbReference type="EMBL" id="JAHKSW010000017">
    <property type="protein sequence ID" value="KAG7321582.1"/>
    <property type="molecule type" value="Genomic_DNA"/>
</dbReference>
<reference evidence="3 4" key="1">
    <citation type="submission" date="2021-06" db="EMBL/GenBank/DDBJ databases">
        <title>Chromosome-level genome assembly of the red-tail catfish (Hemibagrus wyckioides).</title>
        <authorList>
            <person name="Shao F."/>
        </authorList>
    </citation>
    <scope>NUCLEOTIDE SEQUENCE [LARGE SCALE GENOMIC DNA]</scope>
    <source>
        <strain evidence="3">EC202008001</strain>
        <tissue evidence="3">Blood</tissue>
    </source>
</reference>
<dbReference type="InterPro" id="IPR013783">
    <property type="entry name" value="Ig-like_fold"/>
</dbReference>
<name>A0A9D3NG30_9TELE</name>
<feature type="domain" description="Ig-like" evidence="2">
    <location>
        <begin position="22"/>
        <end position="113"/>
    </location>
</feature>
<evidence type="ECO:0000259" key="2">
    <source>
        <dbReference type="PROSITE" id="PS50835"/>
    </source>
</evidence>
<organism evidence="3 4">
    <name type="scientific">Hemibagrus wyckioides</name>
    <dbReference type="NCBI Taxonomy" id="337641"/>
    <lineage>
        <taxon>Eukaryota</taxon>
        <taxon>Metazoa</taxon>
        <taxon>Chordata</taxon>
        <taxon>Craniata</taxon>
        <taxon>Vertebrata</taxon>
        <taxon>Euteleostomi</taxon>
        <taxon>Actinopterygii</taxon>
        <taxon>Neopterygii</taxon>
        <taxon>Teleostei</taxon>
        <taxon>Ostariophysi</taxon>
        <taxon>Siluriformes</taxon>
        <taxon>Bagridae</taxon>
        <taxon>Hemibagrus</taxon>
    </lineage>
</organism>
<dbReference type="CDD" id="cd00096">
    <property type="entry name" value="Ig"/>
    <property type="match status" value="1"/>
</dbReference>
<sequence>MWFFTVIVLVLFPSSAQDECPPSVSMPHNGYVNVALGQSFNLTCTFTCLTGAHRVQLWKNGQLLSELSLSRDCPESKHTVVLFLLIPVVQHNDSGQYKCQDKSMDFISSVTVNTVDSVDTDERMVTDKHNVTGAPTSEVKSTCSATVTWNAPLWYLLAKMGVFLICSLSVVLKKIC</sequence>
<dbReference type="PROSITE" id="PS50835">
    <property type="entry name" value="IG_LIKE"/>
    <property type="match status" value="1"/>
</dbReference>
<keyword evidence="4" id="KW-1185">Reference proteome</keyword>
<evidence type="ECO:0000313" key="4">
    <source>
        <dbReference type="Proteomes" id="UP000824219"/>
    </source>
</evidence>
<gene>
    <name evidence="3" type="ORF">KOW79_014440</name>
</gene>
<dbReference type="Gene3D" id="2.60.40.10">
    <property type="entry name" value="Immunoglobulins"/>
    <property type="match status" value="1"/>
</dbReference>